<dbReference type="Proteomes" id="UP000060016">
    <property type="component" value="Chromosome"/>
</dbReference>
<dbReference type="InterPro" id="IPR001207">
    <property type="entry name" value="Transposase_mutator"/>
</dbReference>
<dbReference type="InterPro" id="IPR048004">
    <property type="entry name" value="IS1249_transpos"/>
</dbReference>
<evidence type="ECO:0000256" key="5">
    <source>
        <dbReference type="ARBA" id="ARBA00023172"/>
    </source>
</evidence>
<dbReference type="GO" id="GO:0006313">
    <property type="term" value="P:DNA transposition"/>
    <property type="evidence" value="ECO:0007669"/>
    <property type="project" value="InterPro"/>
</dbReference>
<dbReference type="PATRIC" id="fig|156976.3.peg.211"/>
<evidence type="ECO:0000256" key="4">
    <source>
        <dbReference type="ARBA" id="ARBA00023125"/>
    </source>
</evidence>
<comment type="function">
    <text evidence="1">Required for the transposition of the insertion element.</text>
</comment>
<dbReference type="KEGG" id="crie:AK829_01105"/>
<evidence type="ECO:0000256" key="3">
    <source>
        <dbReference type="ARBA" id="ARBA00022578"/>
    </source>
</evidence>
<accession>A0A0K1R990</accession>
<evidence type="ECO:0000313" key="7">
    <source>
        <dbReference type="EMBL" id="AKV57995.1"/>
    </source>
</evidence>
<sequence>MGTTSSGKQRWRCTHCGHTFTNPNTAKTSAYRFAIFIDWITGQRPLDAVAAAHNVSRRTLIRWFTYFWFIIVPCKPDPYRVYDQLFIDGTYFHKKCLLVAATSEHVVAWHWCTRETAYDYAKLFDLIAEPLVVTTDGSGGANKAIKQCWPNASIQRCLVHVRRDTIKDTTRQPTITAHKALLRLGNQLTHITTRDQAITWVLRLNRFHDLYGDWLKDRTYRNQVAPEEIPKRIRDNQQWWYTHPRARRAYRRFERLYQQGHLFVWLNPPKHTTTELKTTTNSLEGGINAQLKHLARAHRGTFDEHQRIIMDWWLYLHTQHHDDPLALAIEQDFGRKGYAHARQAHMRERDQANSPDGRPKVYDTGIDTDFNPSWAIRHGWAGRS</sequence>
<proteinExistence type="inferred from homology"/>
<evidence type="ECO:0000256" key="6">
    <source>
        <dbReference type="SAM" id="MobiDB-lite"/>
    </source>
</evidence>
<dbReference type="GO" id="GO:0004803">
    <property type="term" value="F:transposase activity"/>
    <property type="evidence" value="ECO:0007669"/>
    <property type="project" value="InterPro"/>
</dbReference>
<reference evidence="7 8" key="1">
    <citation type="submission" date="2015-08" db="EMBL/GenBank/DDBJ databases">
        <authorList>
            <person name="Babu N.S."/>
            <person name="Beckwith C.J."/>
            <person name="Beseler K.G."/>
            <person name="Brison A."/>
            <person name="Carone J.V."/>
            <person name="Caskin T.P."/>
            <person name="Diamond M."/>
            <person name="Durham M.E."/>
            <person name="Foxe J.M."/>
            <person name="Go M."/>
            <person name="Henderson B.A."/>
            <person name="Jones I.B."/>
            <person name="McGettigan J.A."/>
            <person name="Micheletti S.J."/>
            <person name="Nasrallah M.E."/>
            <person name="Ortiz D."/>
            <person name="Piller C.R."/>
            <person name="Privatt S.R."/>
            <person name="Schneider S.L."/>
            <person name="Sharp S."/>
            <person name="Smith T.C."/>
            <person name="Stanton J.D."/>
            <person name="Ullery H.E."/>
            <person name="Wilson R.J."/>
            <person name="Serrano M.G."/>
            <person name="Buck G."/>
            <person name="Lee V."/>
            <person name="Wang Y."/>
            <person name="Carvalho R."/>
            <person name="Voegtly L."/>
            <person name="Shi R."/>
            <person name="Duckworth R."/>
            <person name="Johnson A."/>
            <person name="Loviza R."/>
            <person name="Walstead R."/>
            <person name="Shah Z."/>
            <person name="Kiflezghi M."/>
            <person name="Wade K."/>
            <person name="Ball S.L."/>
            <person name="Bradley K.W."/>
            <person name="Asai D.J."/>
            <person name="Bowman C.A."/>
            <person name="Russell D.A."/>
            <person name="Pope W.H."/>
            <person name="Jacobs-Sera D."/>
            <person name="Hendrix R.W."/>
            <person name="Hatfull G.F."/>
        </authorList>
    </citation>
    <scope>NUCLEOTIDE SEQUENCE [LARGE SCALE GENOMIC DNA]</scope>
    <source>
        <strain evidence="7 8">PUDD_83A45</strain>
    </source>
</reference>
<organism evidence="7 8">
    <name type="scientific">Corynebacterium riegelii</name>
    <dbReference type="NCBI Taxonomy" id="156976"/>
    <lineage>
        <taxon>Bacteria</taxon>
        <taxon>Bacillati</taxon>
        <taxon>Actinomycetota</taxon>
        <taxon>Actinomycetes</taxon>
        <taxon>Mycobacteriales</taxon>
        <taxon>Corynebacteriaceae</taxon>
        <taxon>Corynebacterium</taxon>
    </lineage>
</organism>
<dbReference type="EMBL" id="CP012342">
    <property type="protein sequence ID" value="AKV57995.1"/>
    <property type="molecule type" value="Genomic_DNA"/>
</dbReference>
<keyword evidence="8" id="KW-1185">Reference proteome</keyword>
<gene>
    <name evidence="7" type="ORF">AK829_01105</name>
</gene>
<evidence type="ECO:0000256" key="1">
    <source>
        <dbReference type="ARBA" id="ARBA00002190"/>
    </source>
</evidence>
<name>A0A0K1R990_9CORY</name>
<comment type="similarity">
    <text evidence="2">Belongs to the transposase mutator family.</text>
</comment>
<dbReference type="NCBIfam" id="NF033544">
    <property type="entry name" value="transpos_IS1249"/>
    <property type="match status" value="1"/>
</dbReference>
<evidence type="ECO:0000256" key="2">
    <source>
        <dbReference type="ARBA" id="ARBA00010961"/>
    </source>
</evidence>
<evidence type="ECO:0000313" key="8">
    <source>
        <dbReference type="Proteomes" id="UP000060016"/>
    </source>
</evidence>
<dbReference type="GO" id="GO:0003677">
    <property type="term" value="F:DNA binding"/>
    <property type="evidence" value="ECO:0007669"/>
    <property type="project" value="UniProtKB-KW"/>
</dbReference>
<keyword evidence="5" id="KW-0233">DNA recombination</keyword>
<keyword evidence="4" id="KW-0238">DNA-binding</keyword>
<dbReference type="AlphaFoldDB" id="A0A0K1R990"/>
<dbReference type="STRING" id="156976.AK829_01105"/>
<dbReference type="Pfam" id="PF00872">
    <property type="entry name" value="Transposase_mut"/>
    <property type="match status" value="1"/>
</dbReference>
<keyword evidence="3" id="KW-0815">Transposition</keyword>
<feature type="region of interest" description="Disordered" evidence="6">
    <location>
        <begin position="339"/>
        <end position="365"/>
    </location>
</feature>
<feature type="compositionally biased region" description="Basic and acidic residues" evidence="6">
    <location>
        <begin position="345"/>
        <end position="361"/>
    </location>
</feature>
<protein>
    <submittedName>
        <fullName evidence="7">Transposase</fullName>
    </submittedName>
</protein>